<evidence type="ECO:0000313" key="12">
    <source>
        <dbReference type="Proteomes" id="UP000694414"/>
    </source>
</evidence>
<evidence type="ECO:0000256" key="8">
    <source>
        <dbReference type="RuleBase" id="RU000688"/>
    </source>
</evidence>
<evidence type="ECO:0000256" key="6">
    <source>
        <dbReference type="ARBA" id="ARBA00023170"/>
    </source>
</evidence>
<sequence length="321" mass="35609">LNSILIMVLGEGNQSSVTTFIFLGFSEYPHLQAPLFLVFLAIYTVTMVGNWFIIVVIKISPKLQAPMYFFLGHLSFLDFCYSNVFTPKLLETLVVEDRTISFSGCMAQFFFGCAFVITEMFMLAAMAYDRFVAVCNPLLYTVAMSRKLCALLVAGAYICGGLCSMTLMYSLLELSYCGPNIINHFGCEYSAILSLACSDPTFSQMACLVISIFSEACSLLVILTSYVFIVVTIIKMPSTGGLRKAFSTCASHLTAITIFHGTVLLLYCVPNSNSSWLLVKVATVFFTVVIPMLNPLIYSLRNKDVKETVRSLINFRFHSCS</sequence>
<keyword evidence="9" id="KW-0716">Sensory transduction</keyword>
<dbReference type="CDD" id="cd15410">
    <property type="entry name" value="7tmA_OR5D-like"/>
    <property type="match status" value="1"/>
</dbReference>
<keyword evidence="2 8" id="KW-0812">Transmembrane</keyword>
<keyword evidence="7 8" id="KW-0807">Transducer</keyword>
<feature type="transmembrane region" description="Helical" evidence="9">
    <location>
        <begin position="148"/>
        <end position="172"/>
    </location>
</feature>
<accession>A0A8C8ZDN9</accession>
<evidence type="ECO:0000256" key="3">
    <source>
        <dbReference type="ARBA" id="ARBA00022989"/>
    </source>
</evidence>
<dbReference type="PRINTS" id="PR00237">
    <property type="entry name" value="GPCRRHODOPSN"/>
</dbReference>
<proteinExistence type="inferred from homology"/>
<evidence type="ECO:0000313" key="11">
    <source>
        <dbReference type="Ensembl" id="ENSPSMP00000013461.1"/>
    </source>
</evidence>
<keyword evidence="9" id="KW-0552">Olfaction</keyword>
<dbReference type="FunFam" id="1.20.1070.10:FF:000003">
    <property type="entry name" value="Olfactory receptor"/>
    <property type="match status" value="1"/>
</dbReference>
<dbReference type="Gene3D" id="1.20.1070.10">
    <property type="entry name" value="Rhodopsin 7-helix transmembrane proteins"/>
    <property type="match status" value="1"/>
</dbReference>
<evidence type="ECO:0000256" key="9">
    <source>
        <dbReference type="RuleBase" id="RU363047"/>
    </source>
</evidence>
<dbReference type="PROSITE" id="PS50262">
    <property type="entry name" value="G_PROTEIN_RECEP_F1_2"/>
    <property type="match status" value="1"/>
</dbReference>
<dbReference type="AlphaFoldDB" id="A0A8C8ZDN9"/>
<protein>
    <recommendedName>
        <fullName evidence="9">Olfactory receptor</fullName>
    </recommendedName>
</protein>
<feature type="transmembrane region" description="Helical" evidence="9">
    <location>
        <begin position="68"/>
        <end position="86"/>
    </location>
</feature>
<evidence type="ECO:0000256" key="1">
    <source>
        <dbReference type="ARBA" id="ARBA00004141"/>
    </source>
</evidence>
<name>A0A8C8ZDN9_PROSS</name>
<dbReference type="SUPFAM" id="SSF81321">
    <property type="entry name" value="Family A G protein-coupled receptor-like"/>
    <property type="match status" value="1"/>
</dbReference>
<feature type="transmembrane region" description="Helical" evidence="9">
    <location>
        <begin position="35"/>
        <end position="56"/>
    </location>
</feature>
<evidence type="ECO:0000256" key="4">
    <source>
        <dbReference type="ARBA" id="ARBA00023040"/>
    </source>
</evidence>
<feature type="domain" description="G-protein coupled receptors family 1 profile" evidence="10">
    <location>
        <begin position="49"/>
        <end position="298"/>
    </location>
</feature>
<dbReference type="Proteomes" id="UP000694414">
    <property type="component" value="Unplaced"/>
</dbReference>
<keyword evidence="3 9" id="KW-1133">Transmembrane helix</keyword>
<comment type="similarity">
    <text evidence="8">Belongs to the G-protein coupled receptor 1 family.</text>
</comment>
<dbReference type="GO" id="GO:0005886">
    <property type="term" value="C:plasma membrane"/>
    <property type="evidence" value="ECO:0007669"/>
    <property type="project" value="UniProtKB-SubCell"/>
</dbReference>
<dbReference type="GO" id="GO:0004930">
    <property type="term" value="F:G protein-coupled receptor activity"/>
    <property type="evidence" value="ECO:0007669"/>
    <property type="project" value="UniProtKB-KW"/>
</dbReference>
<dbReference type="InterPro" id="IPR000725">
    <property type="entry name" value="Olfact_rcpt"/>
</dbReference>
<feature type="transmembrane region" description="Helical" evidence="9">
    <location>
        <begin position="208"/>
        <end position="234"/>
    </location>
</feature>
<keyword evidence="4 8" id="KW-0297">G-protein coupled receptor</keyword>
<reference evidence="11" key="2">
    <citation type="submission" date="2025-09" db="UniProtKB">
        <authorList>
            <consortium name="Ensembl"/>
        </authorList>
    </citation>
    <scope>IDENTIFICATION</scope>
</reference>
<keyword evidence="9" id="KW-1003">Cell membrane</keyword>
<dbReference type="GO" id="GO:0004984">
    <property type="term" value="F:olfactory receptor activity"/>
    <property type="evidence" value="ECO:0007669"/>
    <property type="project" value="InterPro"/>
</dbReference>
<dbReference type="Pfam" id="PF13853">
    <property type="entry name" value="7tm_4"/>
    <property type="match status" value="1"/>
</dbReference>
<evidence type="ECO:0000256" key="7">
    <source>
        <dbReference type="ARBA" id="ARBA00023224"/>
    </source>
</evidence>
<evidence type="ECO:0000256" key="2">
    <source>
        <dbReference type="ARBA" id="ARBA00022692"/>
    </source>
</evidence>
<evidence type="ECO:0000259" key="10">
    <source>
        <dbReference type="PROSITE" id="PS50262"/>
    </source>
</evidence>
<organism evidence="11 12">
    <name type="scientific">Prolemur simus</name>
    <name type="common">Greater bamboo lemur</name>
    <name type="synonym">Hapalemur simus</name>
    <dbReference type="NCBI Taxonomy" id="1328070"/>
    <lineage>
        <taxon>Eukaryota</taxon>
        <taxon>Metazoa</taxon>
        <taxon>Chordata</taxon>
        <taxon>Craniata</taxon>
        <taxon>Vertebrata</taxon>
        <taxon>Euteleostomi</taxon>
        <taxon>Mammalia</taxon>
        <taxon>Eutheria</taxon>
        <taxon>Euarchontoglires</taxon>
        <taxon>Primates</taxon>
        <taxon>Strepsirrhini</taxon>
        <taxon>Lemuriformes</taxon>
        <taxon>Lemuridae</taxon>
        <taxon>Prolemur</taxon>
    </lineage>
</organism>
<dbReference type="PROSITE" id="PS00237">
    <property type="entry name" value="G_PROTEIN_RECEP_F1_1"/>
    <property type="match status" value="1"/>
</dbReference>
<feature type="transmembrane region" description="Helical" evidence="9">
    <location>
        <begin position="246"/>
        <end position="267"/>
    </location>
</feature>
<feature type="transmembrane region" description="Helical" evidence="9">
    <location>
        <begin position="106"/>
        <end position="128"/>
    </location>
</feature>
<comment type="subcellular location">
    <subcellularLocation>
        <location evidence="9">Cell membrane</location>
        <topology evidence="9">Multi-pass membrane protein</topology>
    </subcellularLocation>
    <subcellularLocation>
        <location evidence="1">Membrane</location>
        <topology evidence="1">Multi-pass membrane protein</topology>
    </subcellularLocation>
</comment>
<keyword evidence="6 8" id="KW-0675">Receptor</keyword>
<dbReference type="PRINTS" id="PR00245">
    <property type="entry name" value="OLFACTORYR"/>
</dbReference>
<dbReference type="GeneTree" id="ENSGT01140000282514"/>
<dbReference type="InterPro" id="IPR000276">
    <property type="entry name" value="GPCR_Rhodpsn"/>
</dbReference>
<reference evidence="11" key="1">
    <citation type="submission" date="2025-08" db="UniProtKB">
        <authorList>
            <consortium name="Ensembl"/>
        </authorList>
    </citation>
    <scope>IDENTIFICATION</scope>
</reference>
<feature type="transmembrane region" description="Helical" evidence="9">
    <location>
        <begin position="279"/>
        <end position="300"/>
    </location>
</feature>
<keyword evidence="12" id="KW-1185">Reference proteome</keyword>
<dbReference type="InterPro" id="IPR017452">
    <property type="entry name" value="GPCR_Rhodpsn_7TM"/>
</dbReference>
<dbReference type="PANTHER" id="PTHR48018">
    <property type="entry name" value="OLFACTORY RECEPTOR"/>
    <property type="match status" value="1"/>
</dbReference>
<keyword evidence="5 9" id="KW-0472">Membrane</keyword>
<dbReference type="Ensembl" id="ENSPSMT00000015665.1">
    <property type="protein sequence ID" value="ENSPSMP00000013461.1"/>
    <property type="gene ID" value="ENSPSMG00000009676.1"/>
</dbReference>
<evidence type="ECO:0000256" key="5">
    <source>
        <dbReference type="ARBA" id="ARBA00023136"/>
    </source>
</evidence>